<organism evidence="1 2">
    <name type="scientific">Sphaerosporella brunnea</name>
    <dbReference type="NCBI Taxonomy" id="1250544"/>
    <lineage>
        <taxon>Eukaryota</taxon>
        <taxon>Fungi</taxon>
        <taxon>Dikarya</taxon>
        <taxon>Ascomycota</taxon>
        <taxon>Pezizomycotina</taxon>
        <taxon>Pezizomycetes</taxon>
        <taxon>Pezizales</taxon>
        <taxon>Pyronemataceae</taxon>
        <taxon>Sphaerosporella</taxon>
    </lineage>
</organism>
<dbReference type="EMBL" id="VXIS01000179">
    <property type="protein sequence ID" value="KAA8898773.1"/>
    <property type="molecule type" value="Genomic_DNA"/>
</dbReference>
<dbReference type="InParanoid" id="A0A5J5ENM5"/>
<evidence type="ECO:0000313" key="1">
    <source>
        <dbReference type="EMBL" id="KAA8898773.1"/>
    </source>
</evidence>
<protein>
    <submittedName>
        <fullName evidence="1">Uncharacterized protein</fullName>
    </submittedName>
</protein>
<dbReference type="Proteomes" id="UP000326924">
    <property type="component" value="Unassembled WGS sequence"/>
</dbReference>
<proteinExistence type="predicted"/>
<dbReference type="InterPro" id="IPR027417">
    <property type="entry name" value="P-loop_NTPase"/>
</dbReference>
<name>A0A5J5ENM5_9PEZI</name>
<accession>A0A5J5ENM5</accession>
<gene>
    <name evidence="1" type="ORF">FN846DRAFT_909953</name>
</gene>
<keyword evidence="2" id="KW-1185">Reference proteome</keyword>
<comment type="caution">
    <text evidence="1">The sequence shown here is derived from an EMBL/GenBank/DDBJ whole genome shotgun (WGS) entry which is preliminary data.</text>
</comment>
<evidence type="ECO:0000313" key="2">
    <source>
        <dbReference type="Proteomes" id="UP000326924"/>
    </source>
</evidence>
<reference evidence="1 2" key="1">
    <citation type="submission" date="2019-09" db="EMBL/GenBank/DDBJ databases">
        <title>Draft genome of the ectomycorrhizal ascomycete Sphaerosporella brunnea.</title>
        <authorList>
            <consortium name="DOE Joint Genome Institute"/>
            <person name="Benucci G.M."/>
            <person name="Marozzi G."/>
            <person name="Antonielli L."/>
            <person name="Sanchez S."/>
            <person name="Marco P."/>
            <person name="Wang X."/>
            <person name="Falini L.B."/>
            <person name="Barry K."/>
            <person name="Haridas S."/>
            <person name="Lipzen A."/>
            <person name="Labutti K."/>
            <person name="Grigoriev I.V."/>
            <person name="Murat C."/>
            <person name="Martin F."/>
            <person name="Albertini E."/>
            <person name="Donnini D."/>
            <person name="Bonito G."/>
        </authorList>
    </citation>
    <scope>NUCLEOTIDE SEQUENCE [LARGE SCALE GENOMIC DNA]</scope>
    <source>
        <strain evidence="1 2">Sb_GMNB300</strain>
    </source>
</reference>
<dbReference type="AlphaFoldDB" id="A0A5J5ENM5"/>
<dbReference type="OrthoDB" id="3171351at2759"/>
<dbReference type="SUPFAM" id="SSF52540">
    <property type="entry name" value="P-loop containing nucleoside triphosphate hydrolases"/>
    <property type="match status" value="1"/>
</dbReference>
<sequence length="677" mass="76672">MDTDDLNPNYDTVKGYNVADMLAYARRLVHHRICPEAVDEFAGIFRRHFLDGNAFLEERNPIDYAYWASNKEFPIGVAKLLAEERLRLLEQVLSEDQRIAQALHEKLRSVVYPRENYSDPSCILQLPFPYIDSTPTDRFVLQNGSFTYFGRERFAELDIAIKSLDYRNGGRRIYVRGNMGYGKSHIMAAMACLLMQDREKRVVYIPDCAAIYEKPLTTLRSALLMAFADRTDLCITIEMASSMNDIINFCRKYNECRLYFFLDQVNAFYLETTSTGTVGVLANRKGEVRDAIWEMSGSHYVIFSASGNYITGILDDLRQTHTKTITVSGGLTENEMKEWWERATLPLKFNLADKAAFQDFTGGVPLFLRPLLTLTLPPEVAGDHDQAMKYIYEKFFAAKDIEAVTKQVIQFARSRMSEKRKHEYLQNSRACLTESAVIDETILIDWRFFKVENGIGSATCGLARRSLAAYLKSVSHHNDFLTATWMDRLATSGGNPAMLGFLVEQTIISSLVVNGCPVSAVVEGFKELHGGWTDESFAGEAPVISKRRGTTIYIPMAYNYKAVDAIVVHQCAAPRTGKPKAFVVGLQVTIAGNHLKSELNFFEHWDDWARQLDAFDVEARFLWIREAGKLPSVQKKAAGTFRWDGKTIITPPFTLINSTVESINKDIGSALKWARRN</sequence>